<accession>A0ACB1AT07</accession>
<protein>
    <submittedName>
        <fullName evidence="1">Uncharacterized protein</fullName>
    </submittedName>
</protein>
<name>A0ACB1AT07_MELEN</name>
<evidence type="ECO:0000313" key="1">
    <source>
        <dbReference type="EMBL" id="CAK5104445.1"/>
    </source>
</evidence>
<dbReference type="EMBL" id="CAVMJV010000117">
    <property type="protein sequence ID" value="CAK5104445.1"/>
    <property type="molecule type" value="Genomic_DNA"/>
</dbReference>
<organism evidence="1 2">
    <name type="scientific">Meloidogyne enterolobii</name>
    <name type="common">Root-knot nematode worm</name>
    <name type="synonym">Meloidogyne mayaguensis</name>
    <dbReference type="NCBI Taxonomy" id="390850"/>
    <lineage>
        <taxon>Eukaryota</taxon>
        <taxon>Metazoa</taxon>
        <taxon>Ecdysozoa</taxon>
        <taxon>Nematoda</taxon>
        <taxon>Chromadorea</taxon>
        <taxon>Rhabditida</taxon>
        <taxon>Tylenchina</taxon>
        <taxon>Tylenchomorpha</taxon>
        <taxon>Tylenchoidea</taxon>
        <taxon>Meloidogynidae</taxon>
        <taxon>Meloidogyninae</taxon>
        <taxon>Meloidogyne</taxon>
    </lineage>
</organism>
<proteinExistence type="predicted"/>
<keyword evidence="2" id="KW-1185">Reference proteome</keyword>
<reference evidence="1" key="1">
    <citation type="submission" date="2023-11" db="EMBL/GenBank/DDBJ databases">
        <authorList>
            <person name="Poullet M."/>
        </authorList>
    </citation>
    <scope>NUCLEOTIDE SEQUENCE</scope>
    <source>
        <strain evidence="1">E1834</strain>
    </source>
</reference>
<dbReference type="Proteomes" id="UP001497535">
    <property type="component" value="Unassembled WGS sequence"/>
</dbReference>
<evidence type="ECO:0000313" key="2">
    <source>
        <dbReference type="Proteomes" id="UP001497535"/>
    </source>
</evidence>
<sequence length="71" mass="8130">MFMPFLNQEGGAKVGLPSFFWVFGSPKLSPDKIRSCQNRQYFLPSGRRFDIEISHMSVSICLASIRTQILF</sequence>
<gene>
    <name evidence="1" type="ORF">MENTE1834_LOCUS43002</name>
</gene>
<comment type="caution">
    <text evidence="1">The sequence shown here is derived from an EMBL/GenBank/DDBJ whole genome shotgun (WGS) entry which is preliminary data.</text>
</comment>